<sequence>MNSYAYNHTHTPSICLFTVRLTGHLTFSILSRHRAGIQKYNVSRPLTGRECKGLWKDPNIEMSGTELRELCPLPERSLGINFAVSPPPYVSDGVIRPLRGLL</sequence>
<dbReference type="Proteomes" id="UP000694546">
    <property type="component" value="Chromosome 11"/>
</dbReference>
<organism evidence="1 2">
    <name type="scientific">Gadus morhua</name>
    <name type="common">Atlantic cod</name>
    <dbReference type="NCBI Taxonomy" id="8049"/>
    <lineage>
        <taxon>Eukaryota</taxon>
        <taxon>Metazoa</taxon>
        <taxon>Chordata</taxon>
        <taxon>Craniata</taxon>
        <taxon>Vertebrata</taxon>
        <taxon>Euteleostomi</taxon>
        <taxon>Actinopterygii</taxon>
        <taxon>Neopterygii</taxon>
        <taxon>Teleostei</taxon>
        <taxon>Neoteleostei</taxon>
        <taxon>Acanthomorphata</taxon>
        <taxon>Zeiogadaria</taxon>
        <taxon>Gadariae</taxon>
        <taxon>Gadiformes</taxon>
        <taxon>Gadoidei</taxon>
        <taxon>Gadidae</taxon>
        <taxon>Gadus</taxon>
    </lineage>
</organism>
<keyword evidence="2" id="KW-1185">Reference proteome</keyword>
<dbReference type="AlphaFoldDB" id="A0A8C5ALI0"/>
<accession>A0A8C5ALI0</accession>
<dbReference type="Ensembl" id="ENSGMOT00000059118.1">
    <property type="protein sequence ID" value="ENSGMOP00000033425.1"/>
    <property type="gene ID" value="ENSGMOG00000025571.1"/>
</dbReference>
<evidence type="ECO:0000313" key="2">
    <source>
        <dbReference type="Proteomes" id="UP000694546"/>
    </source>
</evidence>
<reference evidence="1" key="1">
    <citation type="submission" date="2025-08" db="UniProtKB">
        <authorList>
            <consortium name="Ensembl"/>
        </authorList>
    </citation>
    <scope>IDENTIFICATION</scope>
</reference>
<proteinExistence type="predicted"/>
<evidence type="ECO:0000313" key="1">
    <source>
        <dbReference type="Ensembl" id="ENSGMOP00000033425.1"/>
    </source>
</evidence>
<reference evidence="1" key="2">
    <citation type="submission" date="2025-09" db="UniProtKB">
        <authorList>
            <consortium name="Ensembl"/>
        </authorList>
    </citation>
    <scope>IDENTIFICATION</scope>
</reference>
<protein>
    <submittedName>
        <fullName evidence="1">Uncharacterized protein</fullName>
    </submittedName>
</protein>
<name>A0A8C5ALI0_GADMO</name>